<dbReference type="EMBL" id="JAELUP010000024">
    <property type="protein sequence ID" value="MBJ6361360.1"/>
    <property type="molecule type" value="Genomic_DNA"/>
</dbReference>
<proteinExistence type="predicted"/>
<dbReference type="InterPro" id="IPR029058">
    <property type="entry name" value="AB_hydrolase_fold"/>
</dbReference>
<keyword evidence="2" id="KW-1185">Reference proteome</keyword>
<reference evidence="1" key="1">
    <citation type="submission" date="2020-12" db="EMBL/GenBank/DDBJ databases">
        <authorList>
            <person name="Huq M.A."/>
        </authorList>
    </citation>
    <scope>NUCLEOTIDE SEQUENCE</scope>
    <source>
        <strain evidence="1">MAHUQ-46</strain>
    </source>
</reference>
<protein>
    <submittedName>
        <fullName evidence="1">Uncharacterized protein</fullName>
    </submittedName>
</protein>
<dbReference type="SUPFAM" id="SSF53474">
    <property type="entry name" value="alpha/beta-Hydrolases"/>
    <property type="match status" value="1"/>
</dbReference>
<dbReference type="Proteomes" id="UP000640274">
    <property type="component" value="Unassembled WGS sequence"/>
</dbReference>
<dbReference type="Gene3D" id="3.40.50.1820">
    <property type="entry name" value="alpha/beta hydrolase"/>
    <property type="match status" value="1"/>
</dbReference>
<dbReference type="AlphaFoldDB" id="A0A934MKR8"/>
<dbReference type="RefSeq" id="WP_199018905.1">
    <property type="nucleotide sequence ID" value="NZ_JAELUP010000024.1"/>
</dbReference>
<evidence type="ECO:0000313" key="1">
    <source>
        <dbReference type="EMBL" id="MBJ6361360.1"/>
    </source>
</evidence>
<accession>A0A934MKR8</accession>
<sequence>MQTNSRLQEHGNRLRIYLLAGIATAPHFFGRCCDMIAQIAARSGWEPIVETIFPYGDDSRSLFSQVREVSGDLPRRMSIARKGGRIAASQIRNSYSGEPLVLIGHSGGGAAAYQAARILSKEQELTQDKCRIVQIGSPKVPIVPELARQVYYIHAVDDKGRAKDPITRLGSWGGWSLNRFNLPGWNPKKYAPAHIEGIHLLGGHTDYLRYDQPFIDEQQMSNMEKTLERVWGWIQNSLALPQQ</sequence>
<organism evidence="1 2">
    <name type="scientific">Paenibacillus roseus</name>
    <dbReference type="NCBI Taxonomy" id="2798579"/>
    <lineage>
        <taxon>Bacteria</taxon>
        <taxon>Bacillati</taxon>
        <taxon>Bacillota</taxon>
        <taxon>Bacilli</taxon>
        <taxon>Bacillales</taxon>
        <taxon>Paenibacillaceae</taxon>
        <taxon>Paenibacillus</taxon>
    </lineage>
</organism>
<name>A0A934MKR8_9BACL</name>
<comment type="caution">
    <text evidence="1">The sequence shown here is derived from an EMBL/GenBank/DDBJ whole genome shotgun (WGS) entry which is preliminary data.</text>
</comment>
<gene>
    <name evidence="1" type="ORF">JFN88_08585</name>
</gene>
<evidence type="ECO:0000313" key="2">
    <source>
        <dbReference type="Proteomes" id="UP000640274"/>
    </source>
</evidence>